<feature type="transmembrane region" description="Helical" evidence="8">
    <location>
        <begin position="422"/>
        <end position="445"/>
    </location>
</feature>
<dbReference type="InterPro" id="IPR050277">
    <property type="entry name" value="Sodium:Solute_Symporter"/>
</dbReference>
<evidence type="ECO:0000313" key="10">
    <source>
        <dbReference type="Proteomes" id="UP000470384"/>
    </source>
</evidence>
<evidence type="ECO:0000256" key="5">
    <source>
        <dbReference type="ARBA" id="ARBA00022989"/>
    </source>
</evidence>
<dbReference type="AlphaFoldDB" id="A0A845QCL2"/>
<dbReference type="InterPro" id="IPR001734">
    <property type="entry name" value="Na/solute_symporter"/>
</dbReference>
<accession>A0A845QCL2</accession>
<dbReference type="GeneID" id="300655493"/>
<dbReference type="GO" id="GO:0005886">
    <property type="term" value="C:plasma membrane"/>
    <property type="evidence" value="ECO:0007669"/>
    <property type="project" value="TreeGrafter"/>
</dbReference>
<keyword evidence="10" id="KW-1185">Reference proteome</keyword>
<sequence>MAFFVGLYLAVSVGVGIYAARRVQTSGDFILAGRSLPLYIVTATVFVTFFGSEAVLGIPATFMEENLGGIVADPIGAGLCLVFVGLFFAVRIYRMKLNTIGDFYRARFGPAVELMVSIAICISYLGWISAQIVALGLVINIVTMDMVSFELGMVLGLISVMAYTVFGGMVSVAIVAFIQMIAIIIGLLIVADMVAGQVEGGYAAVIAHAAENGKFEFWPAWDTAAILAFFGAFITLALGSIPQQDVFQRVMSAKDETVAARGSVYGGLLYIAFCFIPIFIAYGVLLVDPAIVNAHMAEGGDSQRILPDYILGYVPLTVQVLFFGALLSAIMSTAAGTLIAPSAIFAENILRPRFAMDDRRFLLVLRLSVVAFGLVVLVYGWLSASAGLSIFEMVENAYLVTLCGAFTPLAFGVYWKRATNAGALASIICGVGTWVVLEAVNWQLAASGGELLVPPQVAGLAAAIIGMVLGSLYLGSGATRPARA</sequence>
<dbReference type="OrthoDB" id="9789704at2"/>
<evidence type="ECO:0000256" key="8">
    <source>
        <dbReference type="SAM" id="Phobius"/>
    </source>
</evidence>
<evidence type="ECO:0000256" key="4">
    <source>
        <dbReference type="ARBA" id="ARBA00022692"/>
    </source>
</evidence>
<dbReference type="CDD" id="cd11474">
    <property type="entry name" value="SLC5sbd_CHT"/>
    <property type="match status" value="1"/>
</dbReference>
<feature type="transmembrane region" description="Helical" evidence="8">
    <location>
        <begin position="36"/>
        <end position="62"/>
    </location>
</feature>
<comment type="subcellular location">
    <subcellularLocation>
        <location evidence="1">Membrane</location>
        <topology evidence="1">Multi-pass membrane protein</topology>
    </subcellularLocation>
</comment>
<dbReference type="InterPro" id="IPR038377">
    <property type="entry name" value="Na/Glc_symporter_sf"/>
</dbReference>
<protein>
    <submittedName>
        <fullName evidence="9">Sodium:solute symporter</fullName>
    </submittedName>
</protein>
<evidence type="ECO:0000256" key="7">
    <source>
        <dbReference type="RuleBase" id="RU362091"/>
    </source>
</evidence>
<keyword evidence="6 8" id="KW-0472">Membrane</keyword>
<dbReference type="Pfam" id="PF00474">
    <property type="entry name" value="SSF"/>
    <property type="match status" value="1"/>
</dbReference>
<comment type="caution">
    <text evidence="9">The sequence shown here is derived from an EMBL/GenBank/DDBJ whole genome shotgun (WGS) entry which is preliminary data.</text>
</comment>
<dbReference type="PANTHER" id="PTHR48086">
    <property type="entry name" value="SODIUM/PROLINE SYMPORTER-RELATED"/>
    <property type="match status" value="1"/>
</dbReference>
<evidence type="ECO:0000256" key="2">
    <source>
        <dbReference type="ARBA" id="ARBA00006434"/>
    </source>
</evidence>
<dbReference type="GO" id="GO:0022857">
    <property type="term" value="F:transmembrane transporter activity"/>
    <property type="evidence" value="ECO:0007669"/>
    <property type="project" value="InterPro"/>
</dbReference>
<dbReference type="Proteomes" id="UP000470384">
    <property type="component" value="Unassembled WGS sequence"/>
</dbReference>
<feature type="transmembrane region" description="Helical" evidence="8">
    <location>
        <begin position="223"/>
        <end position="241"/>
    </location>
</feature>
<evidence type="ECO:0000313" key="9">
    <source>
        <dbReference type="EMBL" id="NBG96343.1"/>
    </source>
</evidence>
<dbReference type="RefSeq" id="WP_160588511.1">
    <property type="nucleotide sequence ID" value="NZ_BMHN01000001.1"/>
</dbReference>
<feature type="transmembrane region" description="Helical" evidence="8">
    <location>
        <begin position="6"/>
        <end position="24"/>
    </location>
</feature>
<keyword evidence="5 8" id="KW-1133">Transmembrane helix</keyword>
<dbReference type="PANTHER" id="PTHR48086:SF7">
    <property type="entry name" value="SODIUM-SOLUTE SYMPORTER-RELATED"/>
    <property type="match status" value="1"/>
</dbReference>
<dbReference type="EMBL" id="WXYQ01000007">
    <property type="protein sequence ID" value="NBG96343.1"/>
    <property type="molecule type" value="Genomic_DNA"/>
</dbReference>
<comment type="similarity">
    <text evidence="2 7">Belongs to the sodium:solute symporter (SSF) (TC 2.A.21) family.</text>
</comment>
<feature type="transmembrane region" description="Helical" evidence="8">
    <location>
        <begin position="361"/>
        <end position="382"/>
    </location>
</feature>
<gene>
    <name evidence="9" type="ORF">GTQ45_11420</name>
</gene>
<keyword evidence="4 8" id="KW-0812">Transmembrane</keyword>
<name>A0A845QCL2_9HYPH</name>
<evidence type="ECO:0000256" key="3">
    <source>
        <dbReference type="ARBA" id="ARBA00022448"/>
    </source>
</evidence>
<proteinExistence type="inferred from homology"/>
<feature type="transmembrane region" description="Helical" evidence="8">
    <location>
        <begin position="262"/>
        <end position="285"/>
    </location>
</feature>
<feature type="transmembrane region" description="Helical" evidence="8">
    <location>
        <begin position="457"/>
        <end position="475"/>
    </location>
</feature>
<feature type="transmembrane region" description="Helical" evidence="8">
    <location>
        <begin position="397"/>
        <end position="415"/>
    </location>
</feature>
<feature type="transmembrane region" description="Helical" evidence="8">
    <location>
        <begin position="74"/>
        <end position="93"/>
    </location>
</feature>
<feature type="transmembrane region" description="Helical" evidence="8">
    <location>
        <begin position="114"/>
        <end position="141"/>
    </location>
</feature>
<feature type="transmembrane region" description="Helical" evidence="8">
    <location>
        <begin position="316"/>
        <end position="340"/>
    </location>
</feature>
<reference evidence="9 10" key="1">
    <citation type="journal article" date="2016" name="Int. J. Syst. Evol. Microbiol.">
        <title>Pyruvatibacter mobilis gen. nov., sp. nov., a marine bacterium from the culture broth of Picochlorum sp. 122.</title>
        <authorList>
            <person name="Wang G."/>
            <person name="Tang M."/>
            <person name="Wu H."/>
            <person name="Dai S."/>
            <person name="Li T."/>
            <person name="Chen C."/>
            <person name="He H."/>
            <person name="Fan J."/>
            <person name="Xiang W."/>
            <person name="Li X."/>
        </authorList>
    </citation>
    <scope>NUCLEOTIDE SEQUENCE [LARGE SCALE GENOMIC DNA]</scope>
    <source>
        <strain evidence="9 10">GYP-11</strain>
    </source>
</reference>
<dbReference type="PROSITE" id="PS50283">
    <property type="entry name" value="NA_SOLUT_SYMP_3"/>
    <property type="match status" value="1"/>
</dbReference>
<evidence type="ECO:0000256" key="1">
    <source>
        <dbReference type="ARBA" id="ARBA00004141"/>
    </source>
</evidence>
<feature type="transmembrane region" description="Helical" evidence="8">
    <location>
        <begin position="147"/>
        <end position="166"/>
    </location>
</feature>
<organism evidence="9 10">
    <name type="scientific">Pyruvatibacter mobilis</name>
    <dbReference type="NCBI Taxonomy" id="1712261"/>
    <lineage>
        <taxon>Bacteria</taxon>
        <taxon>Pseudomonadati</taxon>
        <taxon>Pseudomonadota</taxon>
        <taxon>Alphaproteobacteria</taxon>
        <taxon>Hyphomicrobiales</taxon>
        <taxon>Parvibaculaceae</taxon>
        <taxon>Pyruvatibacter</taxon>
    </lineage>
</organism>
<evidence type="ECO:0000256" key="6">
    <source>
        <dbReference type="ARBA" id="ARBA00023136"/>
    </source>
</evidence>
<keyword evidence="3" id="KW-0813">Transport</keyword>
<dbReference type="Gene3D" id="1.20.1730.10">
    <property type="entry name" value="Sodium/glucose cotransporter"/>
    <property type="match status" value="1"/>
</dbReference>